<dbReference type="PROSITE" id="PS51257">
    <property type="entry name" value="PROKAR_LIPOPROTEIN"/>
    <property type="match status" value="1"/>
</dbReference>
<evidence type="ECO:0000313" key="5">
    <source>
        <dbReference type="EMBL" id="TGE25051.1"/>
    </source>
</evidence>
<comment type="caution">
    <text evidence="5">The sequence shown here is derived from an EMBL/GenBank/DDBJ whole genome shotgun (WGS) entry which is preliminary data.</text>
</comment>
<gene>
    <name evidence="5" type="ORF">E5K00_07595</name>
</gene>
<dbReference type="Proteomes" id="UP000297549">
    <property type="component" value="Unassembled WGS sequence"/>
</dbReference>
<dbReference type="Pfam" id="PF00561">
    <property type="entry name" value="Abhydrolase_1"/>
    <property type="match status" value="1"/>
</dbReference>
<accession>A0A4Z0Q7M6</accession>
<dbReference type="InterPro" id="IPR005945">
    <property type="entry name" value="Pro_imino_pep"/>
</dbReference>
<dbReference type="OrthoDB" id="9796770at2"/>
<dbReference type="EMBL" id="SRLC01000001">
    <property type="protein sequence ID" value="TGE25051.1"/>
    <property type="molecule type" value="Genomic_DNA"/>
</dbReference>
<sequence length="363" mass="40679">MLPTFFRPAALLLAGLSTLAACSQQTAQDTPASAGSATHQAAVPAAYFQSAETGVQDGGVRVIPITTPKGKFNIWTKRFGHNPRIKVLLLNGGPGATHEYFECMESFLPKEGIEFIYYDQLGCGNSDNPRDTAMWSLPRYVEEVEQVRQALKLDKDNFYLLGHSWGGILAAEYAFKYQQHLKGLIISNMMMSCPDYGKYADQVLAKQLKPEVLAEIRQIEARKDFQNPRYMALLMPNFYAEHICRLPLDQWPEPVTRSFAKMNQSLYVTMQGPSEFGVAGKLVNWNRVPDLPQLSVPVLSIGGKYDTMDPEHMRMVAQKVQHGTALICPNGSHMSFYDDQQTYMRGLTKWILGVDKGEEKVAL</sequence>
<dbReference type="PRINTS" id="PR00793">
    <property type="entry name" value="PROAMNOPTASE"/>
</dbReference>
<evidence type="ECO:0000256" key="2">
    <source>
        <dbReference type="ARBA" id="ARBA00022801"/>
    </source>
</evidence>
<dbReference type="NCBIfam" id="TIGR01250">
    <property type="entry name" value="pro_imino_pep_2"/>
    <property type="match status" value="1"/>
</dbReference>
<dbReference type="PANTHER" id="PTHR43798">
    <property type="entry name" value="MONOACYLGLYCEROL LIPASE"/>
    <property type="match status" value="1"/>
</dbReference>
<evidence type="ECO:0000256" key="3">
    <source>
        <dbReference type="SAM" id="SignalP"/>
    </source>
</evidence>
<organism evidence="5 6">
    <name type="scientific">Hymenobacter aquaticus</name>
    <dbReference type="NCBI Taxonomy" id="1867101"/>
    <lineage>
        <taxon>Bacteria</taxon>
        <taxon>Pseudomonadati</taxon>
        <taxon>Bacteroidota</taxon>
        <taxon>Cytophagia</taxon>
        <taxon>Cytophagales</taxon>
        <taxon>Hymenobacteraceae</taxon>
        <taxon>Hymenobacter</taxon>
    </lineage>
</organism>
<dbReference type="AlphaFoldDB" id="A0A4Z0Q7M6"/>
<dbReference type="Gene3D" id="3.40.50.1820">
    <property type="entry name" value="alpha/beta hydrolase"/>
    <property type="match status" value="1"/>
</dbReference>
<keyword evidence="2 5" id="KW-0378">Hydrolase</keyword>
<protein>
    <submittedName>
        <fullName evidence="5">Alpha/beta fold hydrolase</fullName>
    </submittedName>
</protein>
<dbReference type="GO" id="GO:0006508">
    <property type="term" value="P:proteolysis"/>
    <property type="evidence" value="ECO:0007669"/>
    <property type="project" value="InterPro"/>
</dbReference>
<reference evidence="5 6" key="1">
    <citation type="submission" date="2019-04" db="EMBL/GenBank/DDBJ databases">
        <authorList>
            <person name="Feng G."/>
            <person name="Zhang J."/>
            <person name="Zhu H."/>
        </authorList>
    </citation>
    <scope>NUCLEOTIDE SEQUENCE [LARGE SCALE GENOMIC DNA]</scope>
    <source>
        <strain evidence="5 6">JCM 31653</strain>
    </source>
</reference>
<comment type="similarity">
    <text evidence="1">Belongs to the peptidase S33 family.</text>
</comment>
<proteinExistence type="inferred from homology"/>
<evidence type="ECO:0000259" key="4">
    <source>
        <dbReference type="Pfam" id="PF00561"/>
    </source>
</evidence>
<feature type="signal peptide" evidence="3">
    <location>
        <begin position="1"/>
        <end position="27"/>
    </location>
</feature>
<dbReference type="RefSeq" id="WP_135462630.1">
    <property type="nucleotide sequence ID" value="NZ_SRLC01000001.1"/>
</dbReference>
<dbReference type="PANTHER" id="PTHR43798:SF31">
    <property type="entry name" value="AB HYDROLASE SUPERFAMILY PROTEIN YCLE"/>
    <property type="match status" value="1"/>
</dbReference>
<name>A0A4Z0Q7M6_9BACT</name>
<keyword evidence="3" id="KW-0732">Signal</keyword>
<dbReference type="SUPFAM" id="SSF53474">
    <property type="entry name" value="alpha/beta-Hydrolases"/>
    <property type="match status" value="1"/>
</dbReference>
<keyword evidence="6" id="KW-1185">Reference proteome</keyword>
<evidence type="ECO:0000313" key="6">
    <source>
        <dbReference type="Proteomes" id="UP000297549"/>
    </source>
</evidence>
<dbReference type="GO" id="GO:0008233">
    <property type="term" value="F:peptidase activity"/>
    <property type="evidence" value="ECO:0007669"/>
    <property type="project" value="InterPro"/>
</dbReference>
<feature type="chain" id="PRO_5021441780" evidence="3">
    <location>
        <begin position="28"/>
        <end position="363"/>
    </location>
</feature>
<dbReference type="InterPro" id="IPR050266">
    <property type="entry name" value="AB_hydrolase_sf"/>
</dbReference>
<dbReference type="GO" id="GO:0016020">
    <property type="term" value="C:membrane"/>
    <property type="evidence" value="ECO:0007669"/>
    <property type="project" value="TreeGrafter"/>
</dbReference>
<evidence type="ECO:0000256" key="1">
    <source>
        <dbReference type="ARBA" id="ARBA00010088"/>
    </source>
</evidence>
<dbReference type="InterPro" id="IPR029058">
    <property type="entry name" value="AB_hydrolase_fold"/>
</dbReference>
<dbReference type="InterPro" id="IPR000073">
    <property type="entry name" value="AB_hydrolase_1"/>
</dbReference>
<feature type="domain" description="AB hydrolase-1" evidence="4">
    <location>
        <begin position="87"/>
        <end position="339"/>
    </location>
</feature>
<dbReference type="InterPro" id="IPR002410">
    <property type="entry name" value="Peptidase_S33"/>
</dbReference>